<organism evidence="2 3">
    <name type="scientific">Steroidobacter agaridevorans</name>
    <dbReference type="NCBI Taxonomy" id="2695856"/>
    <lineage>
        <taxon>Bacteria</taxon>
        <taxon>Pseudomonadati</taxon>
        <taxon>Pseudomonadota</taxon>
        <taxon>Gammaproteobacteria</taxon>
        <taxon>Steroidobacterales</taxon>
        <taxon>Steroidobacteraceae</taxon>
        <taxon>Steroidobacter</taxon>
    </lineage>
</organism>
<gene>
    <name evidence="2" type="ORF">GCM10011487_34760</name>
</gene>
<evidence type="ECO:0000259" key="1">
    <source>
        <dbReference type="Pfam" id="PF16242"/>
    </source>
</evidence>
<keyword evidence="3" id="KW-1185">Reference proteome</keyword>
<dbReference type="AlphaFoldDB" id="A0A829YFV5"/>
<name>A0A829YFV5_9GAMM</name>
<dbReference type="RefSeq" id="WP_161813124.1">
    <property type="nucleotide sequence ID" value="NZ_BLJN01000003.1"/>
</dbReference>
<reference evidence="3" key="1">
    <citation type="submission" date="2020-01" db="EMBL/GenBank/DDBJ databases">
        <title>'Steroidobacter agaridevorans' sp. nov., agar-degrading bacteria isolated from rhizosphere soils.</title>
        <authorList>
            <person name="Ikenaga M."/>
            <person name="Kataoka M."/>
            <person name="Murouchi A."/>
            <person name="Katsuragi S."/>
            <person name="Sakai M."/>
        </authorList>
    </citation>
    <scope>NUCLEOTIDE SEQUENCE [LARGE SCALE GENOMIC DNA]</scope>
    <source>
        <strain evidence="3">YU21-B</strain>
    </source>
</reference>
<dbReference type="PANTHER" id="PTHR34818:SF1">
    <property type="entry name" value="PROTEIN BLI-3"/>
    <property type="match status" value="1"/>
</dbReference>
<evidence type="ECO:0000313" key="2">
    <source>
        <dbReference type="EMBL" id="GFE81476.1"/>
    </source>
</evidence>
<dbReference type="SUPFAM" id="SSF50475">
    <property type="entry name" value="FMN-binding split barrel"/>
    <property type="match status" value="1"/>
</dbReference>
<dbReference type="Gene3D" id="2.30.110.10">
    <property type="entry name" value="Electron Transport, Fmn-binding Protein, Chain A"/>
    <property type="match status" value="1"/>
</dbReference>
<dbReference type="Pfam" id="PF16242">
    <property type="entry name" value="Pyrid_ox_like"/>
    <property type="match status" value="1"/>
</dbReference>
<dbReference type="InterPro" id="IPR052917">
    <property type="entry name" value="Stress-Dev_Protein"/>
</dbReference>
<comment type="caution">
    <text evidence="2">The sequence shown here is derived from an EMBL/GenBank/DDBJ whole genome shotgun (WGS) entry which is preliminary data.</text>
</comment>
<dbReference type="InterPro" id="IPR012349">
    <property type="entry name" value="Split_barrel_FMN-bd"/>
</dbReference>
<dbReference type="PANTHER" id="PTHR34818">
    <property type="entry name" value="PROTEIN BLI-3"/>
    <property type="match status" value="1"/>
</dbReference>
<proteinExistence type="predicted"/>
<dbReference type="InterPro" id="IPR038725">
    <property type="entry name" value="YdaG_split_barrel_FMN-bd"/>
</dbReference>
<accession>A0A829YFV5</accession>
<feature type="domain" description="General stress protein FMN-binding split barrel" evidence="1">
    <location>
        <begin position="5"/>
        <end position="148"/>
    </location>
</feature>
<protein>
    <submittedName>
        <fullName evidence="2">General stress protein</fullName>
    </submittedName>
</protein>
<dbReference type="Proteomes" id="UP000445000">
    <property type="component" value="Unassembled WGS sequence"/>
</dbReference>
<dbReference type="EMBL" id="BLJN01000003">
    <property type="protein sequence ID" value="GFE81476.1"/>
    <property type="molecule type" value="Genomic_DNA"/>
</dbReference>
<evidence type="ECO:0000313" key="3">
    <source>
        <dbReference type="Proteomes" id="UP000445000"/>
    </source>
</evidence>
<sequence>MQAEFEKLGELIKDIRVAMVTTVEPDGTLHTRPLASLAYENDGQLWFYTAIDSAKVDEVMHDVRASVAFADTGKDAYVAASGTADVVNDRRRIHELWTPFAKPWFPDGPDDPKLALLRVHVERAEYWTSAGKAAYLFGVAKAAVTGKRTHLGDNRKLTM</sequence>